<dbReference type="PANTHER" id="PTHR36530:SF1">
    <property type="entry name" value="AMOEBIASIN-1"/>
    <property type="match status" value="1"/>
</dbReference>
<dbReference type="Pfam" id="PF09394">
    <property type="entry name" value="Inhibitor_I42"/>
    <property type="match status" value="1"/>
</dbReference>
<comment type="caution">
    <text evidence="4">The sequence shown here is derived from an EMBL/GenBank/DDBJ whole genome shotgun (WGS) entry which is preliminary data.</text>
</comment>
<dbReference type="EMBL" id="JARFPK010000003">
    <property type="protein sequence ID" value="MDF0589813.1"/>
    <property type="molecule type" value="Genomic_DNA"/>
</dbReference>
<proteinExistence type="predicted"/>
<organism evidence="4 5">
    <name type="scientific">Candidatus Methanocrinis natronophilus</name>
    <dbReference type="NCBI Taxonomy" id="3033396"/>
    <lineage>
        <taxon>Archaea</taxon>
        <taxon>Methanobacteriati</taxon>
        <taxon>Methanobacteriota</taxon>
        <taxon>Stenosarchaea group</taxon>
        <taxon>Methanomicrobia</taxon>
        <taxon>Methanotrichales</taxon>
        <taxon>Methanotrichaceae</taxon>
        <taxon>Methanocrinis</taxon>
    </lineage>
</organism>
<keyword evidence="5" id="KW-1185">Reference proteome</keyword>
<dbReference type="PANTHER" id="PTHR36530">
    <property type="entry name" value="INHIBITOR OF CYSTEINE PEPTIDASE"/>
    <property type="match status" value="1"/>
</dbReference>
<name>A0ABT5X587_9EURY</name>
<evidence type="ECO:0000256" key="2">
    <source>
        <dbReference type="ARBA" id="ARBA00022704"/>
    </source>
</evidence>
<evidence type="ECO:0000256" key="1">
    <source>
        <dbReference type="ARBA" id="ARBA00022690"/>
    </source>
</evidence>
<evidence type="ECO:0000259" key="3">
    <source>
        <dbReference type="Pfam" id="PF09394"/>
    </source>
</evidence>
<dbReference type="InterPro" id="IPR018990">
    <property type="entry name" value="Prot_inh_I42_chagasin"/>
</dbReference>
<keyword evidence="2" id="KW-0789">Thiol protease inhibitor</keyword>
<gene>
    <name evidence="4" type="ORF">P0O15_01290</name>
</gene>
<evidence type="ECO:0000313" key="5">
    <source>
        <dbReference type="Proteomes" id="UP001220010"/>
    </source>
</evidence>
<dbReference type="GO" id="GO:0030414">
    <property type="term" value="F:peptidase inhibitor activity"/>
    <property type="evidence" value="ECO:0007669"/>
    <property type="project" value="UniProtKB-KW"/>
</dbReference>
<evidence type="ECO:0000313" key="4">
    <source>
        <dbReference type="EMBL" id="MDF0589813.1"/>
    </source>
</evidence>
<dbReference type="InterPro" id="IPR036331">
    <property type="entry name" value="Chagasin-like_sf"/>
</dbReference>
<dbReference type="Proteomes" id="UP001220010">
    <property type="component" value="Unassembled WGS sequence"/>
</dbReference>
<feature type="domain" description="Proteinase inhibitor I42 chagasin" evidence="3">
    <location>
        <begin position="26"/>
        <end position="112"/>
    </location>
</feature>
<reference evidence="4 5" key="1">
    <citation type="submission" date="2023-03" db="EMBL/GenBank/DDBJ databases">
        <title>WGS of Methanotrichaceae archaeon Mx.</title>
        <authorList>
            <person name="Sorokin D.Y."/>
            <person name="Merkel A.Y."/>
        </authorList>
    </citation>
    <scope>NUCLEOTIDE SEQUENCE [LARGE SCALE GENOMIC DNA]</scope>
    <source>
        <strain evidence="4 5">Mx</strain>
    </source>
</reference>
<dbReference type="InterPro" id="IPR052781">
    <property type="entry name" value="Cys_protease_inhibitor_I42"/>
</dbReference>
<protein>
    <submittedName>
        <fullName evidence="4">Protease inhibitor I42 family protein</fullName>
    </submittedName>
</protein>
<dbReference type="Gene3D" id="2.60.40.2020">
    <property type="match status" value="1"/>
</dbReference>
<dbReference type="SUPFAM" id="SSF141066">
    <property type="entry name" value="ICP-like"/>
    <property type="match status" value="1"/>
</dbReference>
<sequence>MAYIPLFIINLIISMVTLDMRSLELNVKVNEEFTLSMESVPTTGYVWDAKFDGGMIRLKDKSFDASQPLTIGGGGIETFTFVPIAAGETEITMILKRSWEREAAEEQSYLIRIR</sequence>
<accession>A0ABT5X587</accession>
<keyword evidence="1 4" id="KW-0646">Protease inhibitor</keyword>